<evidence type="ECO:0000259" key="1">
    <source>
        <dbReference type="Pfam" id="PF13456"/>
    </source>
</evidence>
<dbReference type="Gene3D" id="3.30.420.10">
    <property type="entry name" value="Ribonuclease H-like superfamily/Ribonuclease H"/>
    <property type="match status" value="1"/>
</dbReference>
<dbReference type="Pfam" id="PF13456">
    <property type="entry name" value="RVT_3"/>
    <property type="match status" value="1"/>
</dbReference>
<name>A0A0B2R0E1_GLYSO</name>
<dbReference type="CDD" id="cd06222">
    <property type="entry name" value="RNase_H_like"/>
    <property type="match status" value="1"/>
</dbReference>
<protein>
    <recommendedName>
        <fullName evidence="1">RNase H type-1 domain-containing protein</fullName>
    </recommendedName>
</protein>
<dbReference type="InterPro" id="IPR044730">
    <property type="entry name" value="RNase_H-like_dom_plant"/>
</dbReference>
<evidence type="ECO:0000313" key="2">
    <source>
        <dbReference type="EMBL" id="KHN25533.1"/>
    </source>
</evidence>
<dbReference type="EMBL" id="KN654303">
    <property type="protein sequence ID" value="KHN25533.1"/>
    <property type="molecule type" value="Genomic_DNA"/>
</dbReference>
<accession>A0A0B2R0E1</accession>
<dbReference type="PANTHER" id="PTHR47723">
    <property type="entry name" value="OS05G0353850 PROTEIN"/>
    <property type="match status" value="1"/>
</dbReference>
<feature type="domain" description="RNase H type-1" evidence="1">
    <location>
        <begin position="47"/>
        <end position="154"/>
    </location>
</feature>
<dbReference type="InterPro" id="IPR053151">
    <property type="entry name" value="RNase_H-like"/>
</dbReference>
<organism evidence="2">
    <name type="scientific">Glycine soja</name>
    <name type="common">Wild soybean</name>
    <dbReference type="NCBI Taxonomy" id="3848"/>
    <lineage>
        <taxon>Eukaryota</taxon>
        <taxon>Viridiplantae</taxon>
        <taxon>Streptophyta</taxon>
        <taxon>Embryophyta</taxon>
        <taxon>Tracheophyta</taxon>
        <taxon>Spermatophyta</taxon>
        <taxon>Magnoliopsida</taxon>
        <taxon>eudicotyledons</taxon>
        <taxon>Gunneridae</taxon>
        <taxon>Pentapetalae</taxon>
        <taxon>rosids</taxon>
        <taxon>fabids</taxon>
        <taxon>Fabales</taxon>
        <taxon>Fabaceae</taxon>
        <taxon>Papilionoideae</taxon>
        <taxon>50 kb inversion clade</taxon>
        <taxon>NPAAA clade</taxon>
        <taxon>indigoferoid/millettioid clade</taxon>
        <taxon>Phaseoleae</taxon>
        <taxon>Glycine</taxon>
        <taxon>Glycine subgen. Soja</taxon>
    </lineage>
</organism>
<dbReference type="GO" id="GO:0004523">
    <property type="term" value="F:RNA-DNA hybrid ribonuclease activity"/>
    <property type="evidence" value="ECO:0007669"/>
    <property type="project" value="InterPro"/>
</dbReference>
<gene>
    <name evidence="2" type="ORF">glysoja_043969</name>
</gene>
<dbReference type="InterPro" id="IPR002156">
    <property type="entry name" value="RNaseH_domain"/>
</dbReference>
<sequence>MHDDIVTYLLDSNITTQTPFIIPKWVPPVVGVTKLNIDRSCIYPSNNIGSVGVLRNHTRWIFGFASFDGVRDPKKVELLEIFHGLRVARDCDLRVISYKVDSSNVHGILAVGTCHPFHVHASTVSKILDMLHCDWEISFSLVDREANKVAHFLVSVRVLEALLAPGS</sequence>
<dbReference type="InterPro" id="IPR036397">
    <property type="entry name" value="RNaseH_sf"/>
</dbReference>
<dbReference type="AlphaFoldDB" id="A0A0B2R0E1"/>
<reference evidence="2" key="1">
    <citation type="submission" date="2014-07" db="EMBL/GenBank/DDBJ databases">
        <title>Identification of a novel salt tolerance gene in wild soybean by whole-genome sequencing.</title>
        <authorList>
            <person name="Lam H.-M."/>
            <person name="Qi X."/>
            <person name="Li M.-W."/>
            <person name="Liu X."/>
            <person name="Xie M."/>
            <person name="Ni M."/>
            <person name="Xu X."/>
        </authorList>
    </citation>
    <scope>NUCLEOTIDE SEQUENCE [LARGE SCALE GENOMIC DNA]</scope>
    <source>
        <tissue evidence="2">Root</tissue>
    </source>
</reference>
<dbReference type="Proteomes" id="UP000053555">
    <property type="component" value="Unassembled WGS sequence"/>
</dbReference>
<dbReference type="PANTHER" id="PTHR47723:SF20">
    <property type="entry name" value="RNASE H TYPE-1 DOMAIN-CONTAINING PROTEIN"/>
    <property type="match status" value="1"/>
</dbReference>
<dbReference type="GO" id="GO:0003676">
    <property type="term" value="F:nucleic acid binding"/>
    <property type="evidence" value="ECO:0007669"/>
    <property type="project" value="InterPro"/>
</dbReference>
<proteinExistence type="predicted"/>